<evidence type="ECO:0000256" key="2">
    <source>
        <dbReference type="ARBA" id="ARBA00013064"/>
    </source>
</evidence>
<dbReference type="InterPro" id="IPR000387">
    <property type="entry name" value="Tyr_Pase_dom"/>
</dbReference>
<accession>A0A8H2PZ24</accession>
<sequence length="231" mass="25137">MDGLVMWNLHGTYNLRRAANEPWLYRSAALDHLHQDDIDTLRANEIGLVIDLREHHERRSAVTSITTTHIPIYDLPDGPPQSGTLSSIYNLMLFDRGRKLGSAVSAIARSETPVLVHCTAGKDRTGLVVALALHAAGLTEAAVVDDYAASGSHVRPHRHDIVTQSLAALELGGDQLANALELHLDSPAAALMSALAEIRTRFGSINEYLLAHGVTLQDLAALRERRMAKHA</sequence>
<dbReference type="InterPro" id="IPR001763">
    <property type="entry name" value="Rhodanese-like_dom"/>
</dbReference>
<comment type="caution">
    <text evidence="5">The sequence shown here is derived from an EMBL/GenBank/DDBJ whole genome shotgun (WGS) entry which is preliminary data.</text>
</comment>
<feature type="domain" description="Tyrosine specific protein phosphatases" evidence="3">
    <location>
        <begin position="98"/>
        <end position="162"/>
    </location>
</feature>
<dbReference type="PROSITE" id="PS50056">
    <property type="entry name" value="TYR_PHOSPHATASE_2"/>
    <property type="match status" value="1"/>
</dbReference>
<dbReference type="Pfam" id="PF13350">
    <property type="entry name" value="Y_phosphatase3"/>
    <property type="match status" value="1"/>
</dbReference>
<evidence type="ECO:0000259" key="4">
    <source>
        <dbReference type="PROSITE" id="PS50206"/>
    </source>
</evidence>
<dbReference type="SUPFAM" id="SSF52799">
    <property type="entry name" value="(Phosphotyrosine protein) phosphatases II"/>
    <property type="match status" value="1"/>
</dbReference>
<evidence type="ECO:0000259" key="3">
    <source>
        <dbReference type="PROSITE" id="PS50056"/>
    </source>
</evidence>
<dbReference type="PANTHER" id="PTHR31126">
    <property type="entry name" value="TYROSINE-PROTEIN PHOSPHATASE"/>
    <property type="match status" value="1"/>
</dbReference>
<dbReference type="AlphaFoldDB" id="A0A8H2PZ24"/>
<comment type="similarity">
    <text evidence="1">Belongs to the protein-tyrosine phosphatase family.</text>
</comment>
<dbReference type="PROSITE" id="PS50206">
    <property type="entry name" value="RHODANESE_3"/>
    <property type="match status" value="1"/>
</dbReference>
<feature type="domain" description="Rhodanese" evidence="4">
    <location>
        <begin position="69"/>
        <end position="156"/>
    </location>
</feature>
<name>A0A8H2PZ24_9MICO</name>
<dbReference type="PROSITE" id="PS00383">
    <property type="entry name" value="TYR_PHOSPHATASE_1"/>
    <property type="match status" value="1"/>
</dbReference>
<evidence type="ECO:0000313" key="5">
    <source>
        <dbReference type="EMBL" id="TQO20889.1"/>
    </source>
</evidence>
<dbReference type="EMBL" id="VFRA01000001">
    <property type="protein sequence ID" value="TQO20889.1"/>
    <property type="molecule type" value="Genomic_DNA"/>
</dbReference>
<dbReference type="InterPro" id="IPR029021">
    <property type="entry name" value="Prot-tyrosine_phosphatase-like"/>
</dbReference>
<dbReference type="Proteomes" id="UP000316560">
    <property type="component" value="Unassembled WGS sequence"/>
</dbReference>
<dbReference type="InterPro" id="IPR016130">
    <property type="entry name" value="Tyr_Pase_AS"/>
</dbReference>
<dbReference type="EC" id="3.1.3.48" evidence="2"/>
<gene>
    <name evidence="5" type="ORF">FB472_2545</name>
</gene>
<proteinExistence type="inferred from homology"/>
<dbReference type="PANTHER" id="PTHR31126:SF1">
    <property type="entry name" value="TYROSINE SPECIFIC PROTEIN PHOSPHATASES DOMAIN-CONTAINING PROTEIN"/>
    <property type="match status" value="1"/>
</dbReference>
<evidence type="ECO:0000256" key="1">
    <source>
        <dbReference type="ARBA" id="ARBA00009580"/>
    </source>
</evidence>
<dbReference type="GO" id="GO:0004725">
    <property type="term" value="F:protein tyrosine phosphatase activity"/>
    <property type="evidence" value="ECO:0007669"/>
    <property type="project" value="UniProtKB-EC"/>
</dbReference>
<organism evidence="5 6">
    <name type="scientific">Rhodoglobus vestalii</name>
    <dbReference type="NCBI Taxonomy" id="193384"/>
    <lineage>
        <taxon>Bacteria</taxon>
        <taxon>Bacillati</taxon>
        <taxon>Actinomycetota</taxon>
        <taxon>Actinomycetes</taxon>
        <taxon>Micrococcales</taxon>
        <taxon>Microbacteriaceae</taxon>
        <taxon>Rhodoglobus</taxon>
    </lineage>
</organism>
<dbReference type="Gene3D" id="3.90.190.10">
    <property type="entry name" value="Protein tyrosine phosphatase superfamily"/>
    <property type="match status" value="1"/>
</dbReference>
<keyword evidence="6" id="KW-1185">Reference proteome</keyword>
<evidence type="ECO:0000313" key="6">
    <source>
        <dbReference type="Proteomes" id="UP000316560"/>
    </source>
</evidence>
<reference evidence="5 6" key="1">
    <citation type="submission" date="2019-06" db="EMBL/GenBank/DDBJ databases">
        <title>Sequencing the genomes of 1000 actinobacteria strains.</title>
        <authorList>
            <person name="Klenk H.-P."/>
        </authorList>
    </citation>
    <scope>NUCLEOTIDE SEQUENCE [LARGE SCALE GENOMIC DNA]</scope>
    <source>
        <strain evidence="5 6">DSM 21947</strain>
    </source>
</reference>
<protein>
    <recommendedName>
        <fullName evidence="2">protein-tyrosine-phosphatase</fullName>
        <ecNumber evidence="2">3.1.3.48</ecNumber>
    </recommendedName>
</protein>
<dbReference type="InterPro" id="IPR026893">
    <property type="entry name" value="Tyr/Ser_Pase_IphP-type"/>
</dbReference>